<dbReference type="EMBL" id="FZNM01000002">
    <property type="protein sequence ID" value="SNR35408.1"/>
    <property type="molecule type" value="Genomic_DNA"/>
</dbReference>
<dbReference type="Proteomes" id="UP000198409">
    <property type="component" value="Unassembled WGS sequence"/>
</dbReference>
<feature type="chain" id="PRO_5012941010" evidence="1">
    <location>
        <begin position="20"/>
        <end position="173"/>
    </location>
</feature>
<sequence>MMRALVRGIAIGAVMGLSACGSSQLMNIETGQNSPDEFAILPTRPLSMPPDLALLPAPTPGGANITDPNPNADAVAALGGNPARLTDQGIAASDGALVAHATRRGSDPAIREKLAQADVEWRSRNRRRPLEALFGTTVYQRAYRPLALDSRIEQQRWQRAGAITQTSPAPPEE</sequence>
<dbReference type="Pfam" id="PF11233">
    <property type="entry name" value="DUF3035"/>
    <property type="match status" value="1"/>
</dbReference>
<dbReference type="PROSITE" id="PS51257">
    <property type="entry name" value="PROKAR_LIPOPROTEIN"/>
    <property type="match status" value="1"/>
</dbReference>
<dbReference type="RefSeq" id="WP_242626530.1">
    <property type="nucleotide sequence ID" value="NZ_FZNM01000002.1"/>
</dbReference>
<dbReference type="AlphaFoldDB" id="A0A238VMI0"/>
<dbReference type="InterPro" id="IPR021395">
    <property type="entry name" value="DUF3035"/>
</dbReference>
<organism evidence="2 3">
    <name type="scientific">Paracoccus sediminis</name>
    <dbReference type="NCBI Taxonomy" id="1214787"/>
    <lineage>
        <taxon>Bacteria</taxon>
        <taxon>Pseudomonadati</taxon>
        <taxon>Pseudomonadota</taxon>
        <taxon>Alphaproteobacteria</taxon>
        <taxon>Rhodobacterales</taxon>
        <taxon>Paracoccaceae</taxon>
        <taxon>Paracoccus</taxon>
    </lineage>
</organism>
<reference evidence="3" key="1">
    <citation type="submission" date="2017-06" db="EMBL/GenBank/DDBJ databases">
        <authorList>
            <person name="Varghese N."/>
            <person name="Submissions S."/>
        </authorList>
    </citation>
    <scope>NUCLEOTIDE SEQUENCE [LARGE SCALE GENOMIC DNA]</scope>
    <source>
        <strain evidence="3">DSM 26170</strain>
    </source>
</reference>
<evidence type="ECO:0000313" key="2">
    <source>
        <dbReference type="EMBL" id="SNR35408.1"/>
    </source>
</evidence>
<gene>
    <name evidence="2" type="ORF">SAMN06265378_102433</name>
</gene>
<evidence type="ECO:0000313" key="3">
    <source>
        <dbReference type="Proteomes" id="UP000198409"/>
    </source>
</evidence>
<evidence type="ECO:0000256" key="1">
    <source>
        <dbReference type="SAM" id="SignalP"/>
    </source>
</evidence>
<proteinExistence type="predicted"/>
<keyword evidence="1" id="KW-0732">Signal</keyword>
<accession>A0A238VMI0</accession>
<feature type="signal peptide" evidence="1">
    <location>
        <begin position="1"/>
        <end position="19"/>
    </location>
</feature>
<name>A0A238VMI0_9RHOB</name>
<protein>
    <submittedName>
        <fullName evidence="2">Beta-barrel assembly machine subunit BamF</fullName>
    </submittedName>
</protein>